<feature type="region of interest" description="Disordered" evidence="1">
    <location>
        <begin position="44"/>
        <end position="79"/>
    </location>
</feature>
<dbReference type="InterPro" id="IPR025637">
    <property type="entry name" value="DUF4333"/>
</dbReference>
<proteinExistence type="predicted"/>
<dbReference type="AlphaFoldDB" id="A0A2T1E5N2"/>
<evidence type="ECO:0000256" key="1">
    <source>
        <dbReference type="SAM" id="MobiDB-lite"/>
    </source>
</evidence>
<evidence type="ECO:0000313" key="4">
    <source>
        <dbReference type="Proteomes" id="UP000239576"/>
    </source>
</evidence>
<dbReference type="EMBL" id="PVWK01000083">
    <property type="protein sequence ID" value="PSB28038.1"/>
    <property type="molecule type" value="Genomic_DNA"/>
</dbReference>
<keyword evidence="4" id="KW-1185">Reference proteome</keyword>
<name>A0A2T1E5N2_9CYAN</name>
<sequence>MSQPYSSETGARSHPLRVSSSQRWVSLTVVLSTITLLASCTNQPQATNGNVSPSPSASPALTPSPAATSKSPATKDLESRLSKAFTDTTKVPLDSVDCPVQFDVKAGNRFNCQATSEGQNFAIAVELTNPDGQFQWNTKSLLVLSKLEQFIQTRIRDKGGPDVTANCGGKIRVAQPGDTFECKVTGAQAQSRSAQVKVKDEQGSVDISLR</sequence>
<dbReference type="RefSeq" id="WP_106256980.1">
    <property type="nucleotide sequence ID" value="NZ_CAWNSW010000092.1"/>
</dbReference>
<gene>
    <name evidence="3" type="ORF">C7B82_14390</name>
</gene>
<feature type="domain" description="DUF4333" evidence="2">
    <location>
        <begin position="68"/>
        <end position="132"/>
    </location>
</feature>
<comment type="caution">
    <text evidence="3">The sequence shown here is derived from an EMBL/GenBank/DDBJ whole genome shotgun (WGS) entry which is preliminary data.</text>
</comment>
<evidence type="ECO:0000259" key="2">
    <source>
        <dbReference type="Pfam" id="PF14230"/>
    </source>
</evidence>
<reference evidence="3 4" key="2">
    <citation type="submission" date="2018-03" db="EMBL/GenBank/DDBJ databases">
        <title>The ancient ancestry and fast evolution of plastids.</title>
        <authorList>
            <person name="Moore K.R."/>
            <person name="Magnabosco C."/>
            <person name="Momper L."/>
            <person name="Gold D.A."/>
            <person name="Bosak T."/>
            <person name="Fournier G.P."/>
        </authorList>
    </citation>
    <scope>NUCLEOTIDE SEQUENCE [LARGE SCALE GENOMIC DNA]</scope>
    <source>
        <strain evidence="3 4">ULC18</strain>
    </source>
</reference>
<reference evidence="4" key="1">
    <citation type="submission" date="2018-02" db="EMBL/GenBank/DDBJ databases">
        <authorList>
            <person name="Moore K."/>
            <person name="Momper L."/>
        </authorList>
    </citation>
    <scope>NUCLEOTIDE SEQUENCE [LARGE SCALE GENOMIC DNA]</scope>
    <source>
        <strain evidence="4">ULC18</strain>
    </source>
</reference>
<feature type="compositionally biased region" description="Low complexity" evidence="1">
    <location>
        <begin position="52"/>
        <end position="72"/>
    </location>
</feature>
<dbReference type="OrthoDB" id="571398at2"/>
<dbReference type="Pfam" id="PF14230">
    <property type="entry name" value="DUF4333"/>
    <property type="match status" value="1"/>
</dbReference>
<accession>A0A2T1E5N2</accession>
<organism evidence="3 4">
    <name type="scientific">Stenomitos frigidus ULC18</name>
    <dbReference type="NCBI Taxonomy" id="2107698"/>
    <lineage>
        <taxon>Bacteria</taxon>
        <taxon>Bacillati</taxon>
        <taxon>Cyanobacteriota</taxon>
        <taxon>Cyanophyceae</taxon>
        <taxon>Leptolyngbyales</taxon>
        <taxon>Leptolyngbyaceae</taxon>
        <taxon>Stenomitos</taxon>
    </lineage>
</organism>
<dbReference type="Proteomes" id="UP000239576">
    <property type="component" value="Unassembled WGS sequence"/>
</dbReference>
<protein>
    <recommendedName>
        <fullName evidence="2">DUF4333 domain-containing protein</fullName>
    </recommendedName>
</protein>
<evidence type="ECO:0000313" key="3">
    <source>
        <dbReference type="EMBL" id="PSB28038.1"/>
    </source>
</evidence>